<keyword evidence="1 3" id="KW-0853">WD repeat</keyword>
<dbReference type="PROSITE" id="PS00678">
    <property type="entry name" value="WD_REPEATS_1"/>
    <property type="match status" value="2"/>
</dbReference>
<dbReference type="PANTHER" id="PTHR19848">
    <property type="entry name" value="WD40 REPEAT PROTEIN"/>
    <property type="match status" value="1"/>
</dbReference>
<evidence type="ECO:0000256" key="3">
    <source>
        <dbReference type="PROSITE-ProRule" id="PRU00221"/>
    </source>
</evidence>
<dbReference type="STRING" id="40571.SAMN05660733_06736"/>
<dbReference type="Pfam" id="PF20703">
    <property type="entry name" value="nSTAND1"/>
    <property type="match status" value="1"/>
</dbReference>
<feature type="repeat" description="WD" evidence="3">
    <location>
        <begin position="1010"/>
        <end position="1051"/>
    </location>
</feature>
<dbReference type="SMART" id="SM00320">
    <property type="entry name" value="WD40"/>
    <property type="match status" value="5"/>
</dbReference>
<dbReference type="Pfam" id="PF00400">
    <property type="entry name" value="WD40"/>
    <property type="match status" value="4"/>
</dbReference>
<dbReference type="AlphaFoldDB" id="A0A1W2FKT1"/>
<dbReference type="PROSITE" id="PS50294">
    <property type="entry name" value="WD_REPEATS_REGION"/>
    <property type="match status" value="2"/>
</dbReference>
<dbReference type="SUPFAM" id="SSF69322">
    <property type="entry name" value="Tricorn protease domain 2"/>
    <property type="match status" value="1"/>
</dbReference>
<dbReference type="InterPro" id="IPR019775">
    <property type="entry name" value="WD40_repeat_CS"/>
</dbReference>
<dbReference type="InterPro" id="IPR015943">
    <property type="entry name" value="WD40/YVTN_repeat-like_dom_sf"/>
</dbReference>
<sequence>MPRGERPLDEGDSPLLRFAADLRQLRTNAGKPSYRELSRRAHFSASTLSDAAGGRKLPGLDATLAYVRACHGDEPAWERRWHDLAVVMAQSKVSDGPSPYVGLNPFTTLDADRFFGREALTHTLLDRLERQPFLAVFGASGEGKSSLLRAGIAAKFPNAVVCTPGPDPDAALADALAHGPDLLVVDQFEELFTLCEDEVQRTAFLDALLAADCRRVIAVRSDFYPQCAQYPKLAEALTDAQVLLGTMTPDELRRAITQPAASVGCTVETALLTTLVAEAAGRSGVLPLVSHALLETWHRRRGNTLTLSGYQAAGGIQGALAQSAEAAFATLDDEQQRLAKHLLLRLSADGTRRLVPRQDVVGEEVLDVLADTRLVTVDEHTVAVTHEALFQAWPRLRAWLDEDHEGLRTHRRLTDAARTWQELGRDAGSLYRATRLAETTEWLTRARPELTGTEREFIGASRTLERRRSRRLRWVAAGLSGLLLATTATAVVAVQQRREVDRLELVRRSQELAETSAALANSDPDRAARTAVEAYRTYPTVEARGRVLGAAAEASSGREISLDHAGMGRSLRHNGAWSTAIRNGTITLVGSRGIDTYDATSFKQLRSVPHEDKSTYIFGWAMAGDGTLAVSEGNGRITLRTGPEATSVPFVTTPLPVGVHFTDNDRSLLVGGTVYDVATRQKRNELPVGQITGPYAIQDDKVLAVASGSSVTVWDLTTRQRTGGFALGSGFIHRIVLLPGGKQAAVSNDEGLVQVRDLATGVIVATPPGHTGGPVTSLTPSPDKTVLVSAGQDGRLHLWDLARGTTLATLTIGRAVVNLTYAPDGSLAILTENELMFWPPGNMPKASGQAVRALAVDSDGTVLTVDGAGVIERRDEALRPVHRQETGMAQNWMGRFSPDRRLVATSAPFSVRDVATGKPVSPPRGLGYRTESHLPVALEFDGRSVLAIGGEVPDGLWPVDETEPTLIGGLPWGQRTSATFGRSDHEIVLGREDGGVSVRDTKTWSEMALRSPHKRPVRALAMSPDRKLLATADDNGVIVLWDATTWQQAGELRGHTQAVTALEFSPDSTRLASGGRDSNVVVWAVGDRSMWAALRGHSQPITHLAWRPDGTAVVSAGADAMTVWPLDVEKALTSLA</sequence>
<dbReference type="InterPro" id="IPR049052">
    <property type="entry name" value="nSTAND1"/>
</dbReference>
<dbReference type="PANTHER" id="PTHR19848:SF8">
    <property type="entry name" value="F-BOX AND WD REPEAT DOMAIN CONTAINING 7"/>
    <property type="match status" value="1"/>
</dbReference>
<dbReference type="SUPFAM" id="SSF52540">
    <property type="entry name" value="P-loop containing nucleoside triphosphate hydrolases"/>
    <property type="match status" value="1"/>
</dbReference>
<dbReference type="InterPro" id="IPR001680">
    <property type="entry name" value="WD40_rpt"/>
</dbReference>
<dbReference type="EMBL" id="FWYC01000016">
    <property type="protein sequence ID" value="SMD22306.1"/>
    <property type="molecule type" value="Genomic_DNA"/>
</dbReference>
<dbReference type="PROSITE" id="PS50082">
    <property type="entry name" value="WD_REPEATS_2"/>
    <property type="match status" value="4"/>
</dbReference>
<evidence type="ECO:0000256" key="2">
    <source>
        <dbReference type="ARBA" id="ARBA00022737"/>
    </source>
</evidence>
<feature type="repeat" description="WD" evidence="3">
    <location>
        <begin position="1052"/>
        <end position="1083"/>
    </location>
</feature>
<dbReference type="Proteomes" id="UP000192840">
    <property type="component" value="Unassembled WGS sequence"/>
</dbReference>
<keyword evidence="6" id="KW-1185">Reference proteome</keyword>
<evidence type="ECO:0000313" key="5">
    <source>
        <dbReference type="EMBL" id="SMD22306.1"/>
    </source>
</evidence>
<evidence type="ECO:0000256" key="1">
    <source>
        <dbReference type="ARBA" id="ARBA00022574"/>
    </source>
</evidence>
<keyword evidence="2" id="KW-0677">Repeat</keyword>
<dbReference type="eggNOG" id="COG2319">
    <property type="taxonomic scope" value="Bacteria"/>
</dbReference>
<dbReference type="SUPFAM" id="SSF69304">
    <property type="entry name" value="Tricorn protease N-terminal domain"/>
    <property type="match status" value="1"/>
</dbReference>
<dbReference type="InterPro" id="IPR027417">
    <property type="entry name" value="P-loop_NTPase"/>
</dbReference>
<feature type="repeat" description="WD" evidence="3">
    <location>
        <begin position="1094"/>
        <end position="1119"/>
    </location>
</feature>
<evidence type="ECO:0000313" key="6">
    <source>
        <dbReference type="Proteomes" id="UP000192840"/>
    </source>
</evidence>
<protein>
    <submittedName>
        <fullName evidence="5">WD40 repeat</fullName>
    </submittedName>
</protein>
<gene>
    <name evidence="5" type="ORF">SAMN05660733_06736</name>
</gene>
<evidence type="ECO:0000259" key="4">
    <source>
        <dbReference type="Pfam" id="PF20703"/>
    </source>
</evidence>
<name>A0A1W2FKT1_9PSEU</name>
<accession>A0A1W2FKT1</accession>
<dbReference type="InterPro" id="IPR011047">
    <property type="entry name" value="Quinoprotein_ADH-like_sf"/>
</dbReference>
<organism evidence="5 6">
    <name type="scientific">Lentzea albidocapillata</name>
    <dbReference type="NCBI Taxonomy" id="40571"/>
    <lineage>
        <taxon>Bacteria</taxon>
        <taxon>Bacillati</taxon>
        <taxon>Actinomycetota</taxon>
        <taxon>Actinomycetes</taxon>
        <taxon>Pseudonocardiales</taxon>
        <taxon>Pseudonocardiaceae</taxon>
        <taxon>Lentzea</taxon>
    </lineage>
</organism>
<reference evidence="6" key="1">
    <citation type="submission" date="2017-04" db="EMBL/GenBank/DDBJ databases">
        <authorList>
            <person name="Varghese N."/>
            <person name="Submissions S."/>
        </authorList>
    </citation>
    <scope>NUCLEOTIDE SEQUENCE [LARGE SCALE GENOMIC DNA]</scope>
    <source>
        <strain evidence="6">DSM 44073</strain>
    </source>
</reference>
<proteinExistence type="predicted"/>
<feature type="repeat" description="WD" evidence="3">
    <location>
        <begin position="775"/>
        <end position="809"/>
    </location>
</feature>
<feature type="domain" description="Novel STAND NTPase 1" evidence="4">
    <location>
        <begin position="99"/>
        <end position="427"/>
    </location>
</feature>
<dbReference type="Gene3D" id="2.130.10.10">
    <property type="entry name" value="YVTN repeat-like/Quinoprotein amine dehydrogenase"/>
    <property type="match status" value="2"/>
</dbReference>
<dbReference type="SUPFAM" id="SSF50998">
    <property type="entry name" value="Quinoprotein alcohol dehydrogenase-like"/>
    <property type="match status" value="1"/>
</dbReference>